<organism evidence="14 15">
    <name type="scientific">Arthroderma otae (strain ATCC MYA-4605 / CBS 113480)</name>
    <name type="common">Microsporum canis</name>
    <dbReference type="NCBI Taxonomy" id="554155"/>
    <lineage>
        <taxon>Eukaryota</taxon>
        <taxon>Fungi</taxon>
        <taxon>Dikarya</taxon>
        <taxon>Ascomycota</taxon>
        <taxon>Pezizomycotina</taxon>
        <taxon>Eurotiomycetes</taxon>
        <taxon>Eurotiomycetidae</taxon>
        <taxon>Onygenales</taxon>
        <taxon>Arthrodermataceae</taxon>
        <taxon>Microsporum</taxon>
    </lineage>
</organism>
<dbReference type="GO" id="GO:0006032">
    <property type="term" value="P:chitin catabolic process"/>
    <property type="evidence" value="ECO:0007669"/>
    <property type="project" value="UniProtKB-KW"/>
</dbReference>
<comment type="catalytic activity">
    <reaction evidence="1">
        <text>Random endo-hydrolysis of N-acetyl-beta-D-glucosaminide (1-&gt;4)-beta-linkages in chitin and chitodextrins.</text>
        <dbReference type="EC" id="3.2.1.14"/>
    </reaction>
</comment>
<dbReference type="SUPFAM" id="SSF57016">
    <property type="entry name" value="Plant lectins/antimicrobial peptides"/>
    <property type="match status" value="1"/>
</dbReference>
<dbReference type="InterPro" id="IPR036861">
    <property type="entry name" value="Endochitinase-like_sf"/>
</dbReference>
<dbReference type="CDD" id="cd02878">
    <property type="entry name" value="GH18_zymocin_alpha"/>
    <property type="match status" value="1"/>
</dbReference>
<evidence type="ECO:0000259" key="13">
    <source>
        <dbReference type="PROSITE" id="PS51910"/>
    </source>
</evidence>
<keyword evidence="8" id="KW-0119">Carbohydrate metabolism</keyword>
<dbReference type="SUPFAM" id="SSF51445">
    <property type="entry name" value="(Trans)glycosidases"/>
    <property type="match status" value="1"/>
</dbReference>
<dbReference type="PROSITE" id="PS01095">
    <property type="entry name" value="GH18_1"/>
    <property type="match status" value="1"/>
</dbReference>
<dbReference type="eggNOG" id="KOG2806">
    <property type="taxonomic scope" value="Eukaryota"/>
</dbReference>
<dbReference type="GO" id="GO:0000272">
    <property type="term" value="P:polysaccharide catabolic process"/>
    <property type="evidence" value="ECO:0007669"/>
    <property type="project" value="UniProtKB-KW"/>
</dbReference>
<gene>
    <name evidence="14" type="ORF">MCYG_08471</name>
</gene>
<feature type="domain" description="GH18" evidence="13">
    <location>
        <begin position="537"/>
        <end position="906"/>
    </location>
</feature>
<dbReference type="SUPFAM" id="SSF54106">
    <property type="entry name" value="LysM domain"/>
    <property type="match status" value="1"/>
</dbReference>
<sequence>MGLTNGLRLTNEHLPVRSRSIGPGWFLFPEAPKLVACNETMVLDFIVQNKTSVIRACTADYNSGMKPAYEPSNHTAAICPTPNHAFVEVSIKLFHPTPSNDDDGFAIQDLLSAGYQIASYFESKAPSCMDNALAFGYSKSAVVGVFGGAEVHQHGVTTDVLNSLLKYAEKNSISKTTALQLCQADGRGADYGIGIIASSAKNLPMVQEAVKNWADGRCASEADGDVELMTVTLRIPSRAKSKSNGNETITFSTTATHIGSRSHLLARAECKTTTVQARDGCWAVADRCKISQDDLKKYNPRSKFCETLVVGEKVCCSSGTLPETIHPGNSDGTCKTIKVVSGDGCGSLASKCGLSPQDFTKVNTDANQCANLKVGEHVCCSRGKLPDLRPKQNPDGSCATYTTVTADSCSAIAASFGITNIDIETFNKKTWGWTGCKFLWVGFKLCVSSGTPPMPATVANAICGPTVPGTKPPSKGTDLASLNPCPLKVCCNIWGQCGTTNEFCTISQSETGAPGTSAPGVSNCGRDIIKGPAPSKKIHVAYFEAWNHHRKCLTMDVGQIDTDKYTHIHFAFIDVTPDFNMDISKVKEQFDIFKGMSGIKKIISFGGWDFSTLPGSFHILREAVKPGNRDIFQKNIIAFLDVHKLDGVDLDWEYPGAPDIPGIPPGDPKAGMDYYEFLSGVKSQVGNSKTVSFAAPASYHYLKSFPMEQMGAKLDYIIYMTYDLHGQWDYANPWTSPGCPEGNCLRSHVNETETKDALSMITKAGVPSNKVVVGVTSYGRSFKMAQAGCTGPMCKFTGTSRESNAAKGRCTETGGYISNAEIDEIITNGKVTKQWKEEGSNILVYNDTEWVAYMDDDMKAARSKFYDSYNFAGTTDWAVDLQEFVDGSGGDDYPDDYEYDIDLNFYSDCSKTYTSFKQLEDDKGSIPAHCMEKYIVNVEIAVMEAALKKYKDLVNNGYDGKFKTYERYIDEQIPGKIDIFMKEKADKYFKCTQKMDVTCCNGCTFECSRGCDMSANCKDGEYDVGVKCQDAINNKLNATFLFGDSKAFYKDIGEEYGIEESWISIGRKLSVLSEECNYAGKDVLECQDRNNFWLWYYPVRGNVKVYNPKDLIGDSYSKAEDLLHRIKVVRDNTDYSELVQWPDVLDAASLPTLTLETAGGEHGQDF</sequence>
<dbReference type="Proteomes" id="UP000002035">
    <property type="component" value="Unassembled WGS sequence"/>
</dbReference>
<dbReference type="Gene3D" id="3.20.20.80">
    <property type="entry name" value="Glycosidases"/>
    <property type="match status" value="1"/>
</dbReference>
<dbReference type="InterPro" id="IPR001223">
    <property type="entry name" value="Glyco_hydro18_cat"/>
</dbReference>
<dbReference type="Gene3D" id="3.30.60.10">
    <property type="entry name" value="Endochitinase-like"/>
    <property type="match status" value="1"/>
</dbReference>
<dbReference type="SUPFAM" id="SSF54556">
    <property type="entry name" value="Chitinase insertion domain"/>
    <property type="match status" value="1"/>
</dbReference>
<dbReference type="InterPro" id="IPR018392">
    <property type="entry name" value="LysM"/>
</dbReference>
<feature type="domain" description="LysM" evidence="12">
    <location>
        <begin position="335"/>
        <end position="380"/>
    </location>
</feature>
<name>C5G0J9_ARTOC</name>
<dbReference type="EMBL" id="DS995709">
    <property type="protein sequence ID" value="EEQ35652.1"/>
    <property type="molecule type" value="Genomic_DNA"/>
</dbReference>
<dbReference type="InterPro" id="IPR036779">
    <property type="entry name" value="LysM_dom_sf"/>
</dbReference>
<dbReference type="PANTHER" id="PTHR47700">
    <property type="entry name" value="V CHITINASE, PUTATIVE (AFU_ORTHOLOGUE AFUA_6G13720)-RELATED"/>
    <property type="match status" value="1"/>
</dbReference>
<dbReference type="VEuPathDB" id="FungiDB:MCYG_08471"/>
<dbReference type="Pfam" id="PF01476">
    <property type="entry name" value="LysM"/>
    <property type="match status" value="3"/>
</dbReference>
<accession>C5G0J9</accession>
<evidence type="ECO:0000256" key="3">
    <source>
        <dbReference type="ARBA" id="ARBA00012729"/>
    </source>
</evidence>
<dbReference type="CDD" id="cd00118">
    <property type="entry name" value="LysM"/>
    <property type="match status" value="2"/>
</dbReference>
<dbReference type="Gene3D" id="3.10.350.10">
    <property type="entry name" value="LysM domain"/>
    <property type="match status" value="3"/>
</dbReference>
<evidence type="ECO:0000313" key="14">
    <source>
        <dbReference type="EMBL" id="EEQ35652.1"/>
    </source>
</evidence>
<dbReference type="SMART" id="SM00636">
    <property type="entry name" value="Glyco_18"/>
    <property type="match status" value="1"/>
</dbReference>
<dbReference type="InterPro" id="IPR017853">
    <property type="entry name" value="GH"/>
</dbReference>
<dbReference type="PROSITE" id="PS51782">
    <property type="entry name" value="LYSM"/>
    <property type="match status" value="3"/>
</dbReference>
<dbReference type="InterPro" id="IPR053214">
    <property type="entry name" value="LysM12-like"/>
</dbReference>
<keyword evidence="4" id="KW-0147">Chitin-binding</keyword>
<keyword evidence="15" id="KW-1185">Reference proteome</keyword>
<evidence type="ECO:0000256" key="9">
    <source>
        <dbReference type="ARBA" id="ARBA00023295"/>
    </source>
</evidence>
<evidence type="ECO:0000256" key="5">
    <source>
        <dbReference type="ARBA" id="ARBA00022801"/>
    </source>
</evidence>
<dbReference type="GO" id="GO:0008843">
    <property type="term" value="F:endochitinase activity"/>
    <property type="evidence" value="ECO:0007669"/>
    <property type="project" value="UniProtKB-EC"/>
</dbReference>
<dbReference type="InterPro" id="IPR011583">
    <property type="entry name" value="Chitinase_II/V-like_cat"/>
</dbReference>
<evidence type="ECO:0000256" key="7">
    <source>
        <dbReference type="ARBA" id="ARBA00023026"/>
    </source>
</evidence>
<dbReference type="Pfam" id="PF00704">
    <property type="entry name" value="Glyco_hydro_18"/>
    <property type="match status" value="1"/>
</dbReference>
<dbReference type="RefSeq" id="XP_002842640.1">
    <property type="nucleotide sequence ID" value="XM_002842594.1"/>
</dbReference>
<evidence type="ECO:0000256" key="10">
    <source>
        <dbReference type="ARBA" id="ARBA00023326"/>
    </source>
</evidence>
<evidence type="ECO:0000313" key="15">
    <source>
        <dbReference type="Proteomes" id="UP000002035"/>
    </source>
</evidence>
<evidence type="ECO:0000259" key="12">
    <source>
        <dbReference type="PROSITE" id="PS51782"/>
    </source>
</evidence>
<dbReference type="InterPro" id="IPR029070">
    <property type="entry name" value="Chitinase_insertion_sf"/>
</dbReference>
<keyword evidence="6" id="KW-0146">Chitin degradation</keyword>
<proteinExistence type="inferred from homology"/>
<dbReference type="STRING" id="554155.C5G0J9"/>
<dbReference type="Gene3D" id="3.10.50.10">
    <property type="match status" value="1"/>
</dbReference>
<dbReference type="PANTHER" id="PTHR47700:SF2">
    <property type="entry name" value="CHITINASE"/>
    <property type="match status" value="1"/>
</dbReference>
<evidence type="ECO:0000256" key="1">
    <source>
        <dbReference type="ARBA" id="ARBA00000822"/>
    </source>
</evidence>
<evidence type="ECO:0000256" key="11">
    <source>
        <dbReference type="RuleBase" id="RU000489"/>
    </source>
</evidence>
<evidence type="ECO:0000256" key="4">
    <source>
        <dbReference type="ARBA" id="ARBA00022669"/>
    </source>
</evidence>
<evidence type="ECO:0000256" key="6">
    <source>
        <dbReference type="ARBA" id="ARBA00023024"/>
    </source>
</evidence>
<dbReference type="GeneID" id="9224038"/>
<protein>
    <recommendedName>
        <fullName evidence="3">chitinase</fullName>
        <ecNumber evidence="3">3.2.1.14</ecNumber>
    </recommendedName>
</protein>
<dbReference type="GO" id="GO:0008061">
    <property type="term" value="F:chitin binding"/>
    <property type="evidence" value="ECO:0007669"/>
    <property type="project" value="UniProtKB-KW"/>
</dbReference>
<reference evidence="15" key="1">
    <citation type="journal article" date="2012" name="MBio">
        <title>Comparative genome analysis of Trichophyton rubrum and related dermatophytes reveals candidate genes involved in infection.</title>
        <authorList>
            <person name="Martinez D.A."/>
            <person name="Oliver B.G."/>
            <person name="Graeser Y."/>
            <person name="Goldberg J.M."/>
            <person name="Li W."/>
            <person name="Martinez-Rossi N.M."/>
            <person name="Monod M."/>
            <person name="Shelest E."/>
            <person name="Barton R.C."/>
            <person name="Birch E."/>
            <person name="Brakhage A.A."/>
            <person name="Chen Z."/>
            <person name="Gurr S.J."/>
            <person name="Heiman D."/>
            <person name="Heitman J."/>
            <person name="Kosti I."/>
            <person name="Rossi A."/>
            <person name="Saif S."/>
            <person name="Samalova M."/>
            <person name="Saunders C.W."/>
            <person name="Shea T."/>
            <person name="Summerbell R.C."/>
            <person name="Xu J."/>
            <person name="Young S."/>
            <person name="Zeng Q."/>
            <person name="Birren B.W."/>
            <person name="Cuomo C.A."/>
            <person name="White T.C."/>
        </authorList>
    </citation>
    <scope>NUCLEOTIDE SEQUENCE [LARGE SCALE GENOMIC DNA]</scope>
    <source>
        <strain evidence="15">ATCC MYA-4605 / CBS 113480</strain>
    </source>
</reference>
<dbReference type="OrthoDB" id="73875at2759"/>
<keyword evidence="10" id="KW-0624">Polysaccharide degradation</keyword>
<dbReference type="InterPro" id="IPR001579">
    <property type="entry name" value="Glyco_hydro_18_chit_AS"/>
</dbReference>
<dbReference type="AlphaFoldDB" id="C5G0J9"/>
<dbReference type="PROSITE" id="PS51910">
    <property type="entry name" value="GH18_2"/>
    <property type="match status" value="1"/>
</dbReference>
<evidence type="ECO:0000256" key="2">
    <source>
        <dbReference type="ARBA" id="ARBA00008682"/>
    </source>
</evidence>
<keyword evidence="9 11" id="KW-0326">Glycosidase</keyword>
<dbReference type="HOGENOM" id="CLU_001482_0_0_1"/>
<feature type="domain" description="LysM" evidence="12">
    <location>
        <begin position="399"/>
        <end position="447"/>
    </location>
</feature>
<keyword evidence="7" id="KW-0843">Virulence</keyword>
<dbReference type="SMART" id="SM00257">
    <property type="entry name" value="LysM"/>
    <property type="match status" value="3"/>
</dbReference>
<dbReference type="CDD" id="cd00035">
    <property type="entry name" value="ChtBD1"/>
    <property type="match status" value="1"/>
</dbReference>
<dbReference type="OMA" id="PASYHYL"/>
<evidence type="ECO:0000256" key="8">
    <source>
        <dbReference type="ARBA" id="ARBA00023277"/>
    </source>
</evidence>
<keyword evidence="5 11" id="KW-0378">Hydrolase</keyword>
<dbReference type="EC" id="3.2.1.14" evidence="3"/>
<feature type="domain" description="LysM" evidence="12">
    <location>
        <begin position="271"/>
        <end position="316"/>
    </location>
</feature>
<comment type="similarity">
    <text evidence="2">Belongs to the glycosyl hydrolase 18 family. Chitinase class V subfamily.</text>
</comment>